<proteinExistence type="predicted"/>
<evidence type="ECO:0000313" key="3">
    <source>
        <dbReference type="Proteomes" id="UP000306585"/>
    </source>
</evidence>
<gene>
    <name evidence="2" type="ORF">FEF65_09395</name>
</gene>
<dbReference type="AlphaFoldDB" id="A0A5R9GNS3"/>
<sequence length="132" mass="14709">MIAADTNLLVRILVDDPNQSEQVAIARKIASDAKQMFVPQIVAVELVWVLQAAYKLDKSIIVPLLEHLLHNSAFILQAEERFMEALELFKKNSCGFSDCLIAAESQAANCTLMTFDKKLSRLYGVKLAGKKE</sequence>
<keyword evidence="3" id="KW-1185">Reference proteome</keyword>
<dbReference type="Gene3D" id="3.40.50.1010">
    <property type="entry name" value="5'-nuclease"/>
    <property type="match status" value="1"/>
</dbReference>
<feature type="domain" description="PIN" evidence="1">
    <location>
        <begin position="4"/>
        <end position="123"/>
    </location>
</feature>
<name>A0A5R9GNS3_9PROT</name>
<dbReference type="SUPFAM" id="SSF88723">
    <property type="entry name" value="PIN domain-like"/>
    <property type="match status" value="1"/>
</dbReference>
<dbReference type="RefSeq" id="WP_138239555.1">
    <property type="nucleotide sequence ID" value="NZ_VBRY01000008.1"/>
</dbReference>
<evidence type="ECO:0000259" key="1">
    <source>
        <dbReference type="Pfam" id="PF01850"/>
    </source>
</evidence>
<accession>A0A5R9GNS3</accession>
<dbReference type="InterPro" id="IPR029060">
    <property type="entry name" value="PIN-like_dom_sf"/>
</dbReference>
<organism evidence="2 3">
    <name type="scientific">Mariprofundus erugo</name>
    <dbReference type="NCBI Taxonomy" id="2528639"/>
    <lineage>
        <taxon>Bacteria</taxon>
        <taxon>Pseudomonadati</taxon>
        <taxon>Pseudomonadota</taxon>
        <taxon>Candidatius Mariprofundia</taxon>
        <taxon>Mariprofundales</taxon>
        <taxon>Mariprofundaceae</taxon>
        <taxon>Mariprofundus</taxon>
    </lineage>
</organism>
<dbReference type="Pfam" id="PF01850">
    <property type="entry name" value="PIN"/>
    <property type="match status" value="1"/>
</dbReference>
<dbReference type="PANTHER" id="PTHR39664:SF2">
    <property type="entry name" value="NUCLEIC ACID-BINDING PROTEIN, CONTAINING PIN DOMAIN-RELATED"/>
    <property type="match status" value="1"/>
</dbReference>
<dbReference type="CDD" id="cd18683">
    <property type="entry name" value="PIN_VapC-like"/>
    <property type="match status" value="1"/>
</dbReference>
<dbReference type="InterPro" id="IPR002716">
    <property type="entry name" value="PIN_dom"/>
</dbReference>
<comment type="caution">
    <text evidence="2">The sequence shown here is derived from an EMBL/GenBank/DDBJ whole genome shotgun (WGS) entry which is preliminary data.</text>
</comment>
<dbReference type="EMBL" id="VBRY01000008">
    <property type="protein sequence ID" value="TLS66725.1"/>
    <property type="molecule type" value="Genomic_DNA"/>
</dbReference>
<protein>
    <submittedName>
        <fullName evidence="2">Type II toxin-antitoxin system VapC family toxin</fullName>
    </submittedName>
</protein>
<evidence type="ECO:0000313" key="2">
    <source>
        <dbReference type="EMBL" id="TLS66725.1"/>
    </source>
</evidence>
<dbReference type="PANTHER" id="PTHR39664">
    <property type="match status" value="1"/>
</dbReference>
<reference evidence="2 3" key="1">
    <citation type="journal article" date="2019" name="Appl. Environ. Microbiol.">
        <title>Environmental Evidence and Genomic Insight of Iron-oxidizing Bacteria Preference Towards More Corrosion Resistant Stainless Steel at Higher Salinities.</title>
        <authorList>
            <person name="Garrison C.E."/>
            <person name="Price K.A."/>
            <person name="Field E.K."/>
        </authorList>
    </citation>
    <scope>NUCLEOTIDE SEQUENCE [LARGE SCALE GENOMIC DNA]</scope>
    <source>
        <strain evidence="2 3">P3</strain>
    </source>
</reference>
<dbReference type="Proteomes" id="UP000306585">
    <property type="component" value="Unassembled WGS sequence"/>
</dbReference>